<evidence type="ECO:0008006" key="9">
    <source>
        <dbReference type="Google" id="ProtNLM"/>
    </source>
</evidence>
<keyword evidence="7" id="KW-0456">Lyase</keyword>
<dbReference type="InterPro" id="IPR036590">
    <property type="entry name" value="SRAP-like"/>
</dbReference>
<comment type="similarity">
    <text evidence="1">Belongs to the SOS response-associated peptidase family.</text>
</comment>
<organism evidence="8">
    <name type="scientific">marine metagenome</name>
    <dbReference type="NCBI Taxonomy" id="408172"/>
    <lineage>
        <taxon>unclassified sequences</taxon>
        <taxon>metagenomes</taxon>
        <taxon>ecological metagenomes</taxon>
    </lineage>
</organism>
<evidence type="ECO:0000256" key="7">
    <source>
        <dbReference type="ARBA" id="ARBA00023239"/>
    </source>
</evidence>
<keyword evidence="2" id="KW-0645">Protease</keyword>
<reference evidence="8" key="1">
    <citation type="submission" date="2018-05" db="EMBL/GenBank/DDBJ databases">
        <authorList>
            <person name="Lanie J.A."/>
            <person name="Ng W.-L."/>
            <person name="Kazmierczak K.M."/>
            <person name="Andrzejewski T.M."/>
            <person name="Davidsen T.M."/>
            <person name="Wayne K.J."/>
            <person name="Tettelin H."/>
            <person name="Glass J.I."/>
            <person name="Rusch D."/>
            <person name="Podicherti R."/>
            <person name="Tsui H.-C.T."/>
            <person name="Winkler M.E."/>
        </authorList>
    </citation>
    <scope>NUCLEOTIDE SEQUENCE</scope>
</reference>
<keyword evidence="3" id="KW-0227">DNA damage</keyword>
<keyword evidence="5" id="KW-0190">Covalent protein-DNA linkage</keyword>
<dbReference type="PANTHER" id="PTHR13604:SF0">
    <property type="entry name" value="ABASIC SITE PROCESSING PROTEIN HMCES"/>
    <property type="match status" value="1"/>
</dbReference>
<accession>A0A381RG52</accession>
<evidence type="ECO:0000256" key="3">
    <source>
        <dbReference type="ARBA" id="ARBA00022763"/>
    </source>
</evidence>
<evidence type="ECO:0000256" key="4">
    <source>
        <dbReference type="ARBA" id="ARBA00022801"/>
    </source>
</evidence>
<keyword evidence="4" id="KW-0378">Hydrolase</keyword>
<dbReference type="GO" id="GO:0008233">
    <property type="term" value="F:peptidase activity"/>
    <property type="evidence" value="ECO:0007669"/>
    <property type="project" value="UniProtKB-KW"/>
</dbReference>
<dbReference type="InterPro" id="IPR003738">
    <property type="entry name" value="SRAP"/>
</dbReference>
<dbReference type="PANTHER" id="PTHR13604">
    <property type="entry name" value="DC12-RELATED"/>
    <property type="match status" value="1"/>
</dbReference>
<evidence type="ECO:0000313" key="8">
    <source>
        <dbReference type="EMBL" id="SUZ90710.1"/>
    </source>
</evidence>
<name>A0A381RG52_9ZZZZ</name>
<protein>
    <recommendedName>
        <fullName evidence="9">Abasic site processing protein</fullName>
    </recommendedName>
</protein>
<dbReference type="SUPFAM" id="SSF143081">
    <property type="entry name" value="BB1717-like"/>
    <property type="match status" value="1"/>
</dbReference>
<proteinExistence type="inferred from homology"/>
<dbReference type="GO" id="GO:0106300">
    <property type="term" value="P:protein-DNA covalent cross-linking repair"/>
    <property type="evidence" value="ECO:0007669"/>
    <property type="project" value="InterPro"/>
</dbReference>
<dbReference type="GO" id="GO:0016829">
    <property type="term" value="F:lyase activity"/>
    <property type="evidence" value="ECO:0007669"/>
    <property type="project" value="UniProtKB-KW"/>
</dbReference>
<evidence type="ECO:0000256" key="6">
    <source>
        <dbReference type="ARBA" id="ARBA00023125"/>
    </source>
</evidence>
<evidence type="ECO:0000256" key="5">
    <source>
        <dbReference type="ARBA" id="ARBA00023124"/>
    </source>
</evidence>
<dbReference type="Gene3D" id="3.90.1680.10">
    <property type="entry name" value="SOS response associated peptidase-like"/>
    <property type="match status" value="1"/>
</dbReference>
<evidence type="ECO:0000256" key="2">
    <source>
        <dbReference type="ARBA" id="ARBA00022670"/>
    </source>
</evidence>
<dbReference type="Pfam" id="PF02586">
    <property type="entry name" value="SRAP"/>
    <property type="match status" value="1"/>
</dbReference>
<sequence length="220" mass="25300">MCGRFAMTESEEKVMNDFQIQHSEVLLEPRYNISPSQDIPVIVQQDGLRRLETRQWGLIPFWAKVPKPMINARAETASEKPAFRQAFRKRRCLIPASGFFEWAKEDGKKQPYFICLQDKSPMAFAGLWEEWSAPDGKIVKTCAILTVEANSFLQFIHHRMPVILTPANGMNWLDLTGTEVSPQNLLMPFDSEHMEAWRVTRKVNAPAFDNPDCLEKLDES</sequence>
<keyword evidence="6" id="KW-0238">DNA-binding</keyword>
<dbReference type="AlphaFoldDB" id="A0A381RG52"/>
<gene>
    <name evidence="8" type="ORF">METZ01_LOCUS43564</name>
</gene>
<dbReference type="GO" id="GO:0006508">
    <property type="term" value="P:proteolysis"/>
    <property type="evidence" value="ECO:0007669"/>
    <property type="project" value="UniProtKB-KW"/>
</dbReference>
<evidence type="ECO:0000256" key="1">
    <source>
        <dbReference type="ARBA" id="ARBA00008136"/>
    </source>
</evidence>
<dbReference type="EMBL" id="UINC01001916">
    <property type="protein sequence ID" value="SUZ90710.1"/>
    <property type="molecule type" value="Genomic_DNA"/>
</dbReference>
<dbReference type="GO" id="GO:0003697">
    <property type="term" value="F:single-stranded DNA binding"/>
    <property type="evidence" value="ECO:0007669"/>
    <property type="project" value="InterPro"/>
</dbReference>